<dbReference type="Proteomes" id="UP000267003">
    <property type="component" value="Unassembled WGS sequence"/>
</dbReference>
<keyword evidence="2" id="KW-1133">Transmembrane helix</keyword>
<gene>
    <name evidence="3" type="ORF">D7W81_24510</name>
</gene>
<organism evidence="3 4">
    <name type="scientific">Corallococcus aberystwythensis</name>
    <dbReference type="NCBI Taxonomy" id="2316722"/>
    <lineage>
        <taxon>Bacteria</taxon>
        <taxon>Pseudomonadati</taxon>
        <taxon>Myxococcota</taxon>
        <taxon>Myxococcia</taxon>
        <taxon>Myxococcales</taxon>
        <taxon>Cystobacterineae</taxon>
        <taxon>Myxococcaceae</taxon>
        <taxon>Corallococcus</taxon>
    </lineage>
</organism>
<feature type="transmembrane region" description="Helical" evidence="2">
    <location>
        <begin position="452"/>
        <end position="473"/>
    </location>
</feature>
<dbReference type="EMBL" id="RAWK01000156">
    <property type="protein sequence ID" value="RKH61107.1"/>
    <property type="molecule type" value="Genomic_DNA"/>
</dbReference>
<keyword evidence="2" id="KW-0472">Membrane</keyword>
<evidence type="ECO:0000313" key="4">
    <source>
        <dbReference type="Proteomes" id="UP000267003"/>
    </source>
</evidence>
<comment type="caution">
    <text evidence="3">The sequence shown here is derived from an EMBL/GenBank/DDBJ whole genome shotgun (WGS) entry which is preliminary data.</text>
</comment>
<reference evidence="4" key="1">
    <citation type="submission" date="2018-09" db="EMBL/GenBank/DDBJ databases">
        <authorList>
            <person name="Livingstone P.G."/>
            <person name="Whitworth D.E."/>
        </authorList>
    </citation>
    <scope>NUCLEOTIDE SEQUENCE [LARGE SCALE GENOMIC DNA]</scope>
    <source>
        <strain evidence="4">AB050A</strain>
    </source>
</reference>
<name>A0A3A8PXA4_9BACT</name>
<keyword evidence="2" id="KW-0812">Transmembrane</keyword>
<keyword evidence="4" id="KW-1185">Reference proteome</keyword>
<dbReference type="AlphaFoldDB" id="A0A3A8PXA4"/>
<evidence type="ECO:0000256" key="2">
    <source>
        <dbReference type="SAM" id="Phobius"/>
    </source>
</evidence>
<feature type="compositionally biased region" description="Basic and acidic residues" evidence="1">
    <location>
        <begin position="381"/>
        <end position="395"/>
    </location>
</feature>
<proteinExistence type="predicted"/>
<evidence type="ECO:0000313" key="3">
    <source>
        <dbReference type="EMBL" id="RKH61107.1"/>
    </source>
</evidence>
<protein>
    <recommendedName>
        <fullName evidence="5">J domain-containing protein</fullName>
    </recommendedName>
</protein>
<accession>A0A3A8PXA4</accession>
<feature type="region of interest" description="Disordered" evidence="1">
    <location>
        <begin position="345"/>
        <end position="406"/>
    </location>
</feature>
<evidence type="ECO:0000256" key="1">
    <source>
        <dbReference type="SAM" id="MobiDB-lite"/>
    </source>
</evidence>
<evidence type="ECO:0008006" key="5">
    <source>
        <dbReference type="Google" id="ProtNLM"/>
    </source>
</evidence>
<sequence>MDADPGGDVLRRAYLRKLKTRKPETDPEGFARLREAYETVLARREGREGPRTQAAPLEAVADTAPSDARFLDPLERFRAEGKAIPLDAPPEALVEVARRAVEALPDAEEPRQWLVDALLVAGRVPELLAACRDAYRQGHIRFLLWLAEYFPRSLEDGEIALLGRTAPPRFLWLVTNRLIELNDVVLAWKVGQVAFEQLEKDPEYLLPPGWFVGFITRLHLDVQPGMARELARRYVAWLEREGKQGALKDVAWVWPLVVELGELPDSFSGTLRGALAQVVLDGHVDNVRSAFRSLADVRPREAADAVHLLRQHALLLYQVLGFPAPPEVKPEQGDSHRAQALVLAARSEPAAPRDTSPATGAAEARREAGPAHGNAQGSANEEARSDKGPGDKTQPEDTFDGDWGGVVRLGPDLTSTWRYSWSVEESGVPSAAASQASGQAVKAGAPGSVMRLALSALGIGVLLFAALSIGSCLSRPGAARVEAARRQAEVLCTWFRDLDREKDCNPLQSLVALGGAGQCTALSAERTRLRRRLAARLAAYGASGDPAPRDLRPRLDKDFMAFDQALANLCQE</sequence>